<dbReference type="Proteomes" id="UP001596410">
    <property type="component" value="Unassembled WGS sequence"/>
</dbReference>
<accession>A0ABW2EMT2</accession>
<proteinExistence type="predicted"/>
<evidence type="ECO:0000313" key="2">
    <source>
        <dbReference type="Proteomes" id="UP001596410"/>
    </source>
</evidence>
<evidence type="ECO:0000313" key="1">
    <source>
        <dbReference type="EMBL" id="MFC7061714.1"/>
    </source>
</evidence>
<protein>
    <submittedName>
        <fullName evidence="1">Uncharacterized protein</fullName>
    </submittedName>
</protein>
<name>A0ABW2EMT2_9BACI</name>
<reference evidence="2" key="1">
    <citation type="journal article" date="2019" name="Int. J. Syst. Evol. Microbiol.">
        <title>The Global Catalogue of Microorganisms (GCM) 10K type strain sequencing project: providing services to taxonomists for standard genome sequencing and annotation.</title>
        <authorList>
            <consortium name="The Broad Institute Genomics Platform"/>
            <consortium name="The Broad Institute Genome Sequencing Center for Infectious Disease"/>
            <person name="Wu L."/>
            <person name="Ma J."/>
        </authorList>
    </citation>
    <scope>NUCLEOTIDE SEQUENCE [LARGE SCALE GENOMIC DNA]</scope>
    <source>
        <strain evidence="2">CGMCC 4.1621</strain>
    </source>
</reference>
<dbReference type="EMBL" id="JBHSZV010000017">
    <property type="protein sequence ID" value="MFC7061714.1"/>
    <property type="molecule type" value="Genomic_DNA"/>
</dbReference>
<keyword evidence="2" id="KW-1185">Reference proteome</keyword>
<dbReference type="RefSeq" id="WP_204710923.1">
    <property type="nucleotide sequence ID" value="NZ_JBHSZV010000017.1"/>
</dbReference>
<gene>
    <name evidence="1" type="ORF">ACFQIC_07570</name>
</gene>
<organism evidence="1 2">
    <name type="scientific">Halobacillus seohaensis</name>
    <dbReference type="NCBI Taxonomy" id="447421"/>
    <lineage>
        <taxon>Bacteria</taxon>
        <taxon>Bacillati</taxon>
        <taxon>Bacillota</taxon>
        <taxon>Bacilli</taxon>
        <taxon>Bacillales</taxon>
        <taxon>Bacillaceae</taxon>
        <taxon>Halobacillus</taxon>
    </lineage>
</organism>
<sequence length="49" mass="5833">MSKVSQLNQKQLHEIMLNIYRKSNEPMDYTALEVIREIKTRIISIQSIK</sequence>
<comment type="caution">
    <text evidence="1">The sequence shown here is derived from an EMBL/GenBank/DDBJ whole genome shotgun (WGS) entry which is preliminary data.</text>
</comment>